<evidence type="ECO:0000313" key="6">
    <source>
        <dbReference type="EMBL" id="CAA7044277.1"/>
    </source>
</evidence>
<evidence type="ECO:0000256" key="2">
    <source>
        <dbReference type="ARBA" id="ARBA00022884"/>
    </source>
</evidence>
<reference evidence="6" key="1">
    <citation type="submission" date="2020-01" db="EMBL/GenBank/DDBJ databases">
        <authorList>
            <person name="Mishra B."/>
        </authorList>
    </citation>
    <scope>NUCLEOTIDE SEQUENCE [LARGE SCALE GENOMIC DNA]</scope>
</reference>
<name>A0A6D2JWU4_9BRAS</name>
<dbReference type="OrthoDB" id="4726at2759"/>
<dbReference type="PROSITE" id="PS50102">
    <property type="entry name" value="RRM"/>
    <property type="match status" value="2"/>
</dbReference>
<accession>A0A6D2JWU4</accession>
<dbReference type="Gene3D" id="3.30.70.330">
    <property type="match status" value="4"/>
</dbReference>
<sequence length="474" mass="54030">MQLNEANERDGRSRKRVFVVAKGFDVSVPEGFTLRERVLRLESMLRDHFSSCGKVKSVCIPDVRRSFSIKRYAYIDIWGKGAEEKALKLSGREMDGHKLVVTLPLLHMKKTRRRALKTDRYRRSEIMIVRGYDTSLHPRKIMKSALRKHFSSYGEVLEVDLFPNKKSPNSNLKYAYVSIYGEGAKEKALQLSGSDMGGFKLVVEDPYLLKQPEAGGRSSSPDRVWAPSYSAKGFDATVPECCTVLKHVFHLESKLRNHFSSCGKVKSVCIPHAYYSSTIKSHAYIDIWGKGSEEKALQLSGSEMDGHKLVVTLPLRPMTRARRRALKQERSSRSESMIVWGYDTSLPRKIIKRALGKHFSSCGEVLEVDLRPNQAYPKDRNHAYVSIYGEGAKEKALQLGGRVMGGFELEVEKLGPIPRQPGDKPRDNVVVWSPPYSEFMARRNKRKEERNSNKRKENPNPHSNEQKKKRKTSK</sequence>
<feature type="compositionally biased region" description="Basic and acidic residues" evidence="4">
    <location>
        <begin position="446"/>
        <end position="459"/>
    </location>
</feature>
<dbReference type="InterPro" id="IPR012677">
    <property type="entry name" value="Nucleotide-bd_a/b_plait_sf"/>
</dbReference>
<dbReference type="Pfam" id="PF00076">
    <property type="entry name" value="RRM_1"/>
    <property type="match status" value="1"/>
</dbReference>
<dbReference type="GO" id="GO:0003723">
    <property type="term" value="F:RNA binding"/>
    <property type="evidence" value="ECO:0007669"/>
    <property type="project" value="UniProtKB-UniRule"/>
</dbReference>
<dbReference type="InterPro" id="IPR000504">
    <property type="entry name" value="RRM_dom"/>
</dbReference>
<dbReference type="AlphaFoldDB" id="A0A6D2JWU4"/>
<dbReference type="PANTHER" id="PTHR23236">
    <property type="entry name" value="EUKARYOTIC TRANSLATION INITIATION FACTOR 4B/4H"/>
    <property type="match status" value="1"/>
</dbReference>
<comment type="caution">
    <text evidence="6">The sequence shown here is derived from an EMBL/GenBank/DDBJ whole genome shotgun (WGS) entry which is preliminary data.</text>
</comment>
<feature type="domain" description="RRM" evidence="5">
    <location>
        <begin position="335"/>
        <end position="416"/>
    </location>
</feature>
<feature type="region of interest" description="Disordered" evidence="4">
    <location>
        <begin position="414"/>
        <end position="474"/>
    </location>
</feature>
<dbReference type="SUPFAM" id="SSF54928">
    <property type="entry name" value="RNA-binding domain, RBD"/>
    <property type="match status" value="4"/>
</dbReference>
<organism evidence="6 7">
    <name type="scientific">Microthlaspi erraticum</name>
    <dbReference type="NCBI Taxonomy" id="1685480"/>
    <lineage>
        <taxon>Eukaryota</taxon>
        <taxon>Viridiplantae</taxon>
        <taxon>Streptophyta</taxon>
        <taxon>Embryophyta</taxon>
        <taxon>Tracheophyta</taxon>
        <taxon>Spermatophyta</taxon>
        <taxon>Magnoliopsida</taxon>
        <taxon>eudicotyledons</taxon>
        <taxon>Gunneridae</taxon>
        <taxon>Pentapetalae</taxon>
        <taxon>rosids</taxon>
        <taxon>malvids</taxon>
        <taxon>Brassicales</taxon>
        <taxon>Brassicaceae</taxon>
        <taxon>Coluteocarpeae</taxon>
        <taxon>Microthlaspi</taxon>
    </lineage>
</organism>
<keyword evidence="7" id="KW-1185">Reference proteome</keyword>
<keyword evidence="2 3" id="KW-0694">RNA-binding</keyword>
<gene>
    <name evidence="6" type="ORF">MERR_LOCUS31512</name>
</gene>
<evidence type="ECO:0000256" key="3">
    <source>
        <dbReference type="PROSITE-ProRule" id="PRU00176"/>
    </source>
</evidence>
<evidence type="ECO:0000256" key="4">
    <source>
        <dbReference type="SAM" id="MobiDB-lite"/>
    </source>
</evidence>
<dbReference type="PANTHER" id="PTHR23236:SF119">
    <property type="entry name" value="NUCLEAR RNA-BINDING PROTEIN SART-3"/>
    <property type="match status" value="1"/>
</dbReference>
<keyword evidence="1" id="KW-0677">Repeat</keyword>
<dbReference type="InterPro" id="IPR035979">
    <property type="entry name" value="RBD_domain_sf"/>
</dbReference>
<evidence type="ECO:0000256" key="1">
    <source>
        <dbReference type="ARBA" id="ARBA00022737"/>
    </source>
</evidence>
<dbReference type="Proteomes" id="UP000467841">
    <property type="component" value="Unassembled WGS sequence"/>
</dbReference>
<dbReference type="EMBL" id="CACVBM020001296">
    <property type="protein sequence ID" value="CAA7044277.1"/>
    <property type="molecule type" value="Genomic_DNA"/>
</dbReference>
<proteinExistence type="predicted"/>
<protein>
    <recommendedName>
        <fullName evidence="5">RRM domain-containing protein</fullName>
    </recommendedName>
</protein>
<evidence type="ECO:0000259" key="5">
    <source>
        <dbReference type="PROSITE" id="PS50102"/>
    </source>
</evidence>
<evidence type="ECO:0000313" key="7">
    <source>
        <dbReference type="Proteomes" id="UP000467841"/>
    </source>
</evidence>
<feature type="domain" description="RRM" evidence="5">
    <location>
        <begin position="125"/>
        <end position="204"/>
    </location>
</feature>